<comment type="caution">
    <text evidence="8">The sequence shown here is derived from an EMBL/GenBank/DDBJ whole genome shotgun (WGS) entry which is preliminary data.</text>
</comment>
<evidence type="ECO:0000256" key="6">
    <source>
        <dbReference type="ARBA" id="ARBA00050776"/>
    </source>
</evidence>
<dbReference type="Proteomes" id="UP000182345">
    <property type="component" value="Unassembled WGS sequence"/>
</dbReference>
<dbReference type="PANTHER" id="PTHR43586">
    <property type="entry name" value="CYSTEINE DESULFURASE"/>
    <property type="match status" value="1"/>
</dbReference>
<evidence type="ECO:0000256" key="2">
    <source>
        <dbReference type="ARBA" id="ARBA00010447"/>
    </source>
</evidence>
<dbReference type="GO" id="GO:0030170">
    <property type="term" value="F:pyridoxal phosphate binding"/>
    <property type="evidence" value="ECO:0007669"/>
    <property type="project" value="InterPro"/>
</dbReference>
<comment type="catalytic activity">
    <reaction evidence="6">
        <text>(sulfur carrier)-H + L-cysteine = (sulfur carrier)-SH + L-alanine</text>
        <dbReference type="Rhea" id="RHEA:43892"/>
        <dbReference type="Rhea" id="RHEA-COMP:14737"/>
        <dbReference type="Rhea" id="RHEA-COMP:14739"/>
        <dbReference type="ChEBI" id="CHEBI:29917"/>
        <dbReference type="ChEBI" id="CHEBI:35235"/>
        <dbReference type="ChEBI" id="CHEBI:57972"/>
        <dbReference type="ChEBI" id="CHEBI:64428"/>
        <dbReference type="EC" id="2.8.1.7"/>
    </reaction>
</comment>
<dbReference type="InterPro" id="IPR015424">
    <property type="entry name" value="PyrdxlP-dep_Trfase"/>
</dbReference>
<dbReference type="EMBL" id="MNUK01000041">
    <property type="protein sequence ID" value="OIN91579.1"/>
    <property type="molecule type" value="Genomic_DNA"/>
</dbReference>
<dbReference type="PANTHER" id="PTHR43586:SF8">
    <property type="entry name" value="CYSTEINE DESULFURASE 1, CHLOROPLASTIC"/>
    <property type="match status" value="1"/>
</dbReference>
<evidence type="ECO:0000256" key="4">
    <source>
        <dbReference type="ARBA" id="ARBA00022679"/>
    </source>
</evidence>
<organism evidence="8 9">
    <name type="scientific">Candidatus Collierbacteria bacterium CG1_02_44_10</name>
    <dbReference type="NCBI Taxonomy" id="1805087"/>
    <lineage>
        <taxon>Bacteria</taxon>
        <taxon>Candidatus Collieribacteriota</taxon>
    </lineage>
</organism>
<feature type="domain" description="Aminotransferase class V" evidence="7">
    <location>
        <begin position="24"/>
        <end position="154"/>
    </location>
</feature>
<comment type="cofactor">
    <cofactor evidence="1">
        <name>pyridoxal 5'-phosphate</name>
        <dbReference type="ChEBI" id="CHEBI:597326"/>
    </cofactor>
</comment>
<dbReference type="SUPFAM" id="SSF53383">
    <property type="entry name" value="PLP-dependent transferases"/>
    <property type="match status" value="1"/>
</dbReference>
<dbReference type="Gene3D" id="3.90.1150.10">
    <property type="entry name" value="Aspartate Aminotransferase, domain 1"/>
    <property type="match status" value="1"/>
</dbReference>
<feature type="domain" description="Aminotransferase class V" evidence="7">
    <location>
        <begin position="174"/>
        <end position="424"/>
    </location>
</feature>
<dbReference type="AlphaFoldDB" id="A0A1J4RWL7"/>
<evidence type="ECO:0000256" key="5">
    <source>
        <dbReference type="ARBA" id="ARBA00022898"/>
    </source>
</evidence>
<dbReference type="CDD" id="cd06453">
    <property type="entry name" value="SufS_like"/>
    <property type="match status" value="1"/>
</dbReference>
<protein>
    <recommendedName>
        <fullName evidence="3">cysteine desulfurase</fullName>
        <ecNumber evidence="3">2.8.1.7</ecNumber>
    </recommendedName>
</protein>
<reference evidence="8 9" key="1">
    <citation type="journal article" date="2016" name="Environ. Microbiol.">
        <title>Genomic resolution of a cold subsurface aquifer community provides metabolic insights for novel microbes adapted to high CO concentrations.</title>
        <authorList>
            <person name="Probst A.J."/>
            <person name="Castelle C.J."/>
            <person name="Singh A."/>
            <person name="Brown C.T."/>
            <person name="Anantharaman K."/>
            <person name="Sharon I."/>
            <person name="Hug L.A."/>
            <person name="Burstein D."/>
            <person name="Emerson J.B."/>
            <person name="Thomas B.C."/>
            <person name="Banfield J.F."/>
        </authorList>
    </citation>
    <scope>NUCLEOTIDE SEQUENCE [LARGE SCALE GENOMIC DNA]</scope>
    <source>
        <strain evidence="8">CG1_02_44_10</strain>
    </source>
</reference>
<dbReference type="InterPro" id="IPR000192">
    <property type="entry name" value="Aminotrans_V_dom"/>
</dbReference>
<dbReference type="InterPro" id="IPR015422">
    <property type="entry name" value="PyrdxlP-dep_Trfase_small"/>
</dbReference>
<dbReference type="InterPro" id="IPR010970">
    <property type="entry name" value="Cys_dSase_SufS"/>
</dbReference>
<dbReference type="InterPro" id="IPR015421">
    <property type="entry name" value="PyrdxlP-dep_Trfase_major"/>
</dbReference>
<evidence type="ECO:0000313" key="8">
    <source>
        <dbReference type="EMBL" id="OIN91579.1"/>
    </source>
</evidence>
<dbReference type="Pfam" id="PF00266">
    <property type="entry name" value="Aminotran_5"/>
    <property type="match status" value="2"/>
</dbReference>
<accession>A0A1J4RWL7</accession>
<keyword evidence="4" id="KW-0808">Transferase</keyword>
<dbReference type="Gene3D" id="3.40.640.10">
    <property type="entry name" value="Type I PLP-dependent aspartate aminotransferase-like (Major domain)"/>
    <property type="match status" value="1"/>
</dbReference>
<evidence type="ECO:0000259" key="7">
    <source>
        <dbReference type="Pfam" id="PF00266"/>
    </source>
</evidence>
<dbReference type="EC" id="2.8.1.7" evidence="3"/>
<evidence type="ECO:0000256" key="3">
    <source>
        <dbReference type="ARBA" id="ARBA00012239"/>
    </source>
</evidence>
<proteinExistence type="inferred from homology"/>
<dbReference type="GO" id="GO:0006534">
    <property type="term" value="P:cysteine metabolic process"/>
    <property type="evidence" value="ECO:0007669"/>
    <property type="project" value="InterPro"/>
</dbReference>
<gene>
    <name evidence="8" type="ORF">AUJ42_01670</name>
</gene>
<comment type="similarity">
    <text evidence="2">Belongs to the class-V pyridoxal-phosphate-dependent aminotransferase family. Csd subfamily.</text>
</comment>
<evidence type="ECO:0000256" key="1">
    <source>
        <dbReference type="ARBA" id="ARBA00001933"/>
    </source>
</evidence>
<dbReference type="GO" id="GO:0031071">
    <property type="term" value="F:cysteine desulfurase activity"/>
    <property type="evidence" value="ECO:0007669"/>
    <property type="project" value="UniProtKB-EC"/>
</dbReference>
<name>A0A1J4RWL7_9BACT</name>
<sequence>MFDVNKIRADFPILKRKVHGHNLVYLDSGATSQKPESVIKAMDDYYRNTNANIHRGVYEMSVESTRLVDEARKKVADFIGGRPEEIIFTRNASESLNLIMYSWGKDHINEGDAVLVSRLEHHSNLVPWQVLCREKNAELRIIDVDGEGRLKLRTQELKESRAQDKVFSENGLMVRMGSFEELITDGKVKLFAVTGASNVLGTLPNTKAMIKMIKERSPEVKVLIDASQMVPHMKVDVRTLGADFVAFSGHKMLGPTGTGVLWGKKEILSKMRPFLYGGDMIGEVKITGSTWAEIPSRFEAGTPDIAGIIGLGAAVDYLEKIGMDNVREHEKELINYALNKMSILENAGLITLYGPRDIEDRGGALAFNVVGVHPHDVAQILDGFGIAVRSGQHCAAPLVTGFGVTAMVRATFYFYNTKEEVDYLVEKLKEVPKVFA</sequence>
<evidence type="ECO:0000313" key="9">
    <source>
        <dbReference type="Proteomes" id="UP000182345"/>
    </source>
</evidence>
<keyword evidence="5" id="KW-0663">Pyridoxal phosphate</keyword>